<organism evidence="4 5">
    <name type="scientific">Olsenella porci</name>
    <dbReference type="NCBI Taxonomy" id="2652279"/>
    <lineage>
        <taxon>Bacteria</taxon>
        <taxon>Bacillati</taxon>
        <taxon>Actinomycetota</taxon>
        <taxon>Coriobacteriia</taxon>
        <taxon>Coriobacteriales</taxon>
        <taxon>Atopobiaceae</taxon>
        <taxon>Olsenella</taxon>
    </lineage>
</organism>
<dbReference type="PANTHER" id="PTHR34135">
    <property type="entry name" value="LYSOZYME"/>
    <property type="match status" value="1"/>
</dbReference>
<dbReference type="PANTHER" id="PTHR34135:SF2">
    <property type="entry name" value="LYSOZYME"/>
    <property type="match status" value="1"/>
</dbReference>
<reference evidence="4 5" key="1">
    <citation type="submission" date="2019-08" db="EMBL/GenBank/DDBJ databases">
        <title>In-depth cultivation of the pig gut microbiome towards novel bacterial diversity and tailored functional studies.</title>
        <authorList>
            <person name="Wylensek D."/>
            <person name="Hitch T.C.A."/>
            <person name="Clavel T."/>
        </authorList>
    </citation>
    <scope>NUCLEOTIDE SEQUENCE [LARGE SCALE GENOMIC DNA]</scope>
    <source>
        <strain evidence="4 5">CA-Schmier-601-WT-1</strain>
    </source>
</reference>
<dbReference type="Pfam" id="PF01183">
    <property type="entry name" value="Glyco_hydro_25"/>
    <property type="match status" value="1"/>
</dbReference>
<feature type="region of interest" description="Disordered" evidence="2">
    <location>
        <begin position="1"/>
        <end position="80"/>
    </location>
</feature>
<comment type="caution">
    <text evidence="4">The sequence shown here is derived from an EMBL/GenBank/DDBJ whole genome shotgun (WGS) entry which is preliminary data.</text>
</comment>
<keyword evidence="3" id="KW-0472">Membrane</keyword>
<keyword evidence="3" id="KW-1133">Transmembrane helix</keyword>
<keyword evidence="4" id="KW-0378">Hydrolase</keyword>
<name>A0A6N7XB89_9ACTN</name>
<dbReference type="GO" id="GO:0003796">
    <property type="term" value="F:lysozyme activity"/>
    <property type="evidence" value="ECO:0007669"/>
    <property type="project" value="InterPro"/>
</dbReference>
<feature type="compositionally biased region" description="Low complexity" evidence="2">
    <location>
        <begin position="12"/>
        <end position="39"/>
    </location>
</feature>
<feature type="transmembrane region" description="Helical" evidence="3">
    <location>
        <begin position="86"/>
        <end position="109"/>
    </location>
</feature>
<dbReference type="RefSeq" id="WP_154435352.1">
    <property type="nucleotide sequence ID" value="NZ_VUNC01000005.1"/>
</dbReference>
<keyword evidence="3" id="KW-0812">Transmembrane</keyword>
<dbReference type="PROSITE" id="PS51904">
    <property type="entry name" value="GLYCOSYL_HYDROL_F25_2"/>
    <property type="match status" value="1"/>
</dbReference>
<accession>A0A6N7XB89</accession>
<dbReference type="GO" id="GO:0016998">
    <property type="term" value="P:cell wall macromolecule catabolic process"/>
    <property type="evidence" value="ECO:0007669"/>
    <property type="project" value="InterPro"/>
</dbReference>
<dbReference type="AlphaFoldDB" id="A0A6N7XB89"/>
<comment type="similarity">
    <text evidence="1">Belongs to the glycosyl hydrolase 25 family.</text>
</comment>
<dbReference type="CDD" id="cd06414">
    <property type="entry name" value="GH25_LytC-like"/>
    <property type="match status" value="1"/>
</dbReference>
<dbReference type="SUPFAM" id="SSF51445">
    <property type="entry name" value="(Trans)glycosidases"/>
    <property type="match status" value="1"/>
</dbReference>
<sequence>MAAKVRRGGKAKAGAAGHGASSSGSSKGPQASKGTKKATTGGGRHSSKHAGKTTSHGTKTAPKKKASRGSSHAGRHSARPSGAARIIGRIMIIAAIACIVVLAVSRVLVSESSAGSFAGSALPSSSVAYTNPFDWSSLSFGLDGRPRYVVDGVTESRVGIDVSEHQGDIDWGSVRADGIGFAFVRVGYRGSSNGTIVEDAKFEQNVAGAQAAGVELGAYFYSQATTEAEAVEEAQYVLQKLRGVSLSYPVAFDYEPTGNQGSRIYTLSKDQMRAVADAFCQTIEASGRTAIVYGNQSDLARMDAASLYTYGYWYASYTSAPTLDMAFAIWQYASTGQVAGISTSVDMDLDLSRPLAEGLAAASSS</sequence>
<dbReference type="Proteomes" id="UP000469325">
    <property type="component" value="Unassembled WGS sequence"/>
</dbReference>
<feature type="compositionally biased region" description="Basic residues" evidence="2">
    <location>
        <begin position="1"/>
        <end position="10"/>
    </location>
</feature>
<proteinExistence type="inferred from homology"/>
<gene>
    <name evidence="4" type="ORF">FYJ68_06855</name>
</gene>
<dbReference type="InterPro" id="IPR017853">
    <property type="entry name" value="GH"/>
</dbReference>
<evidence type="ECO:0000256" key="2">
    <source>
        <dbReference type="SAM" id="MobiDB-lite"/>
    </source>
</evidence>
<dbReference type="InterPro" id="IPR002053">
    <property type="entry name" value="Glyco_hydro_25"/>
</dbReference>
<keyword evidence="5" id="KW-1185">Reference proteome</keyword>
<dbReference type="EMBL" id="VUNC01000005">
    <property type="protein sequence ID" value="MST72822.1"/>
    <property type="molecule type" value="Genomic_DNA"/>
</dbReference>
<dbReference type="GO" id="GO:0016052">
    <property type="term" value="P:carbohydrate catabolic process"/>
    <property type="evidence" value="ECO:0007669"/>
    <property type="project" value="TreeGrafter"/>
</dbReference>
<evidence type="ECO:0000313" key="4">
    <source>
        <dbReference type="EMBL" id="MST72822.1"/>
    </source>
</evidence>
<dbReference type="GO" id="GO:0009253">
    <property type="term" value="P:peptidoglycan catabolic process"/>
    <property type="evidence" value="ECO:0007669"/>
    <property type="project" value="InterPro"/>
</dbReference>
<dbReference type="Gene3D" id="3.20.20.80">
    <property type="entry name" value="Glycosidases"/>
    <property type="match status" value="1"/>
</dbReference>
<evidence type="ECO:0000313" key="5">
    <source>
        <dbReference type="Proteomes" id="UP000469325"/>
    </source>
</evidence>
<evidence type="ECO:0000256" key="1">
    <source>
        <dbReference type="ARBA" id="ARBA00010646"/>
    </source>
</evidence>
<protein>
    <submittedName>
        <fullName evidence="4">Glycosyl hydrolase family 25</fullName>
    </submittedName>
</protein>
<feature type="compositionally biased region" description="Basic residues" evidence="2">
    <location>
        <begin position="61"/>
        <end position="78"/>
    </location>
</feature>
<evidence type="ECO:0000256" key="3">
    <source>
        <dbReference type="SAM" id="Phobius"/>
    </source>
</evidence>